<dbReference type="STRING" id="428126.CLOSPI_01030"/>
<proteinExistence type="predicted"/>
<dbReference type="Pfam" id="PF01609">
    <property type="entry name" value="DDE_Tnp_1"/>
    <property type="match status" value="1"/>
</dbReference>
<dbReference type="AlphaFoldDB" id="B1C1E7"/>
<dbReference type="SUPFAM" id="SSF53098">
    <property type="entry name" value="Ribonuclease H-like"/>
    <property type="match status" value="1"/>
</dbReference>
<evidence type="ECO:0000313" key="2">
    <source>
        <dbReference type="EMBL" id="EDS75202.1"/>
    </source>
</evidence>
<protein>
    <recommendedName>
        <fullName evidence="1">Transposase IS4-like domain-containing protein</fullName>
    </recommendedName>
</protein>
<comment type="caution">
    <text evidence="2">The sequence shown here is derived from an EMBL/GenBank/DDBJ whole genome shotgun (WGS) entry which is preliminary data.</text>
</comment>
<dbReference type="GO" id="GO:0006313">
    <property type="term" value="P:DNA transposition"/>
    <property type="evidence" value="ECO:0007669"/>
    <property type="project" value="InterPro"/>
</dbReference>
<feature type="domain" description="Transposase IS4-like" evidence="1">
    <location>
        <begin position="240"/>
        <end position="513"/>
    </location>
</feature>
<dbReference type="EMBL" id="ABIK02000007">
    <property type="protein sequence ID" value="EDS75202.1"/>
    <property type="molecule type" value="Genomic_DNA"/>
</dbReference>
<dbReference type="HOGENOM" id="CLU_022426_4_0_9"/>
<reference evidence="2" key="2">
    <citation type="submission" date="2014-06" db="EMBL/GenBank/DDBJ databases">
        <title>Draft genome sequence of Clostridium spiroforme (DSM 1552).</title>
        <authorList>
            <person name="Sudarsanam P."/>
            <person name="Ley R."/>
            <person name="Guruge J."/>
            <person name="Turnbaugh P.J."/>
            <person name="Mahowald M."/>
            <person name="Liep D."/>
            <person name="Gordon J."/>
        </authorList>
    </citation>
    <scope>NUCLEOTIDE SEQUENCE</scope>
    <source>
        <strain evidence="2">DSM 1552</strain>
    </source>
</reference>
<accession>B1C1E7</accession>
<dbReference type="PANTHER" id="PTHR34614:SF2">
    <property type="entry name" value="TRANSPOSASE IS4-LIKE DOMAIN-CONTAINING PROTEIN"/>
    <property type="match status" value="1"/>
</dbReference>
<dbReference type="PANTHER" id="PTHR34614">
    <property type="match status" value="1"/>
</dbReference>
<dbReference type="Proteomes" id="UP000004910">
    <property type="component" value="Unassembled WGS sequence"/>
</dbReference>
<dbReference type="InterPro" id="IPR002559">
    <property type="entry name" value="Transposase_11"/>
</dbReference>
<evidence type="ECO:0000313" key="3">
    <source>
        <dbReference type="Proteomes" id="UP000004910"/>
    </source>
</evidence>
<dbReference type="GO" id="GO:0004803">
    <property type="term" value="F:transposase activity"/>
    <property type="evidence" value="ECO:0007669"/>
    <property type="project" value="InterPro"/>
</dbReference>
<sequence length="586" mass="68568">MFLIFFIYFLGYNIHSGSSDILFGGVFMAYFLKKSTLKGRTYLSIVESFYSHDKRGAAHRTYKSLASVETWKAKGIDDPIAYFQKQVDELNNSRKNEDVPKISNVSPELYLGYFPFVSLLNQMNIQKNVNYFHLGHQFQYDLYEILSSLIYARLVCPCSKYKTFHEVLPLLKDPIHYSYDQLLDALEFIGNDYHKFIEIFNEQLKSLYKINTDKTYFDCTNFYFEIDKEDDFRRKGPSKENRKDPIVGMGLLLDANQIPIGMKLYPGNESEKPILRDIINDLKKKNHIDGKTIHVADKGLNCAQNIAFSKENGDGYLFSKSIKGLPEKEKIWVLLDNDDWQEVRSNNGTLLYKYKSCIDKFPYTIEVDGKKKTVSLTEKRLLTYNPKLASKKKYEINKQIEKAKALCYSQAKRTEYGDLGKYVQFVDDEGEKAKATINHSIIEKELQFAGYNLLVTSEIKMEDQDIYNTYHNLWRIEESFKIMKSDLDARPVFLQKENTIKGHFLICYLSILLERILQFKILDNKYSTSDIIKFIRSFRAVKGENKYINITSSSNFIKDFENITNLPLTNYYLTERQIKQIFNYKI</sequence>
<gene>
    <name evidence="2" type="ORF">CLOSPI_01030</name>
</gene>
<dbReference type="eggNOG" id="COG5421">
    <property type="taxonomic scope" value="Bacteria"/>
</dbReference>
<organism evidence="2 3">
    <name type="scientific">Thomasclavelia spiroformis DSM 1552</name>
    <dbReference type="NCBI Taxonomy" id="428126"/>
    <lineage>
        <taxon>Bacteria</taxon>
        <taxon>Bacillati</taxon>
        <taxon>Bacillota</taxon>
        <taxon>Erysipelotrichia</taxon>
        <taxon>Erysipelotrichales</taxon>
        <taxon>Coprobacillaceae</taxon>
        <taxon>Thomasclavelia</taxon>
    </lineage>
</organism>
<evidence type="ECO:0000259" key="1">
    <source>
        <dbReference type="Pfam" id="PF01609"/>
    </source>
</evidence>
<name>B1C1E7_9FIRM</name>
<dbReference type="InterPro" id="IPR047654">
    <property type="entry name" value="IS1634_transpos"/>
</dbReference>
<dbReference type="NCBIfam" id="NF033559">
    <property type="entry name" value="transpos_IS1634"/>
    <property type="match status" value="1"/>
</dbReference>
<keyword evidence="3" id="KW-1185">Reference proteome</keyword>
<dbReference type="InterPro" id="IPR012337">
    <property type="entry name" value="RNaseH-like_sf"/>
</dbReference>
<dbReference type="GO" id="GO:0003677">
    <property type="term" value="F:DNA binding"/>
    <property type="evidence" value="ECO:0007669"/>
    <property type="project" value="InterPro"/>
</dbReference>
<reference evidence="2" key="1">
    <citation type="submission" date="2008-02" db="EMBL/GenBank/DDBJ databases">
        <authorList>
            <person name="Fulton L."/>
            <person name="Clifton S."/>
            <person name="Fulton B."/>
            <person name="Xu J."/>
            <person name="Minx P."/>
            <person name="Pepin K.H."/>
            <person name="Johnson M."/>
            <person name="Thiruvilangam P."/>
            <person name="Bhonagiri V."/>
            <person name="Nash W.E."/>
            <person name="Mardis E.R."/>
            <person name="Wilson R.K."/>
        </authorList>
    </citation>
    <scope>NUCLEOTIDE SEQUENCE [LARGE SCALE GENOMIC DNA]</scope>
    <source>
        <strain evidence="2">DSM 1552</strain>
    </source>
</reference>